<evidence type="ECO:0000313" key="1">
    <source>
        <dbReference type="EMBL" id="RVX14712.1"/>
    </source>
</evidence>
<name>A0A438K0G9_VITVI</name>
<proteinExistence type="predicted"/>
<protein>
    <submittedName>
        <fullName evidence="1">Uncharacterized protein</fullName>
    </submittedName>
</protein>
<dbReference type="EMBL" id="QGNW01000020">
    <property type="protein sequence ID" value="RVX14712.1"/>
    <property type="molecule type" value="Genomic_DNA"/>
</dbReference>
<evidence type="ECO:0000313" key="2">
    <source>
        <dbReference type="Proteomes" id="UP000288805"/>
    </source>
</evidence>
<organism evidence="1 2">
    <name type="scientific">Vitis vinifera</name>
    <name type="common">Grape</name>
    <dbReference type="NCBI Taxonomy" id="29760"/>
    <lineage>
        <taxon>Eukaryota</taxon>
        <taxon>Viridiplantae</taxon>
        <taxon>Streptophyta</taxon>
        <taxon>Embryophyta</taxon>
        <taxon>Tracheophyta</taxon>
        <taxon>Spermatophyta</taxon>
        <taxon>Magnoliopsida</taxon>
        <taxon>eudicotyledons</taxon>
        <taxon>Gunneridae</taxon>
        <taxon>Pentapetalae</taxon>
        <taxon>rosids</taxon>
        <taxon>Vitales</taxon>
        <taxon>Vitaceae</taxon>
        <taxon>Viteae</taxon>
        <taxon>Vitis</taxon>
    </lineage>
</organism>
<comment type="caution">
    <text evidence="1">The sequence shown here is derived from an EMBL/GenBank/DDBJ whole genome shotgun (WGS) entry which is preliminary data.</text>
</comment>
<dbReference type="Proteomes" id="UP000288805">
    <property type="component" value="Unassembled WGS sequence"/>
</dbReference>
<gene>
    <name evidence="1" type="ORF">CK203_012144</name>
</gene>
<sequence length="305" mass="33937">MGDMRAKGRGEHVIQPFADGANGWLVWEVRSAPWEHHRIGAWRPVVATGGLDLPGSLESELSSRGARGMGVRGSWGLALYVPGTAPVDPGYIDSGSGLEFATGLLSADDEEVLMLRLECVTQRFLPLTSPSPGGELLAVFRSPTVFFRWLDAIRDYLLPLYQMIDFGKMGRVAARWMDTRFSTHKGFLIQWLYLQKGIRTGVRMHPPMMLLAMVLVGALSSYEWLSETMVGDAAVRDRGKRLCRMIVGSDLLSLPLTIYIRMDHAEYPDVFVETTGCLRLPASFALPWIGEAETLFVFPWGFRIG</sequence>
<reference evidence="1 2" key="1">
    <citation type="journal article" date="2018" name="PLoS Genet.">
        <title>Population sequencing reveals clonal diversity and ancestral inbreeding in the grapevine cultivar Chardonnay.</title>
        <authorList>
            <person name="Roach M.J."/>
            <person name="Johnson D.L."/>
            <person name="Bohlmann J."/>
            <person name="van Vuuren H.J."/>
            <person name="Jones S.J."/>
            <person name="Pretorius I.S."/>
            <person name="Schmidt S.A."/>
            <person name="Borneman A.R."/>
        </authorList>
    </citation>
    <scope>NUCLEOTIDE SEQUENCE [LARGE SCALE GENOMIC DNA]</scope>
    <source>
        <strain evidence="2">cv. Chardonnay</strain>
        <tissue evidence="1">Leaf</tissue>
    </source>
</reference>
<accession>A0A438K0G9</accession>
<dbReference type="AlphaFoldDB" id="A0A438K0G9"/>